<reference evidence="2" key="1">
    <citation type="submission" date="2023-07" db="EMBL/GenBank/DDBJ databases">
        <title>Genomic characterization of faba bean (Vicia faba) microsymbionts in Mexican soils.</title>
        <authorList>
            <person name="Rivera Orduna F.N."/>
            <person name="Guevara-Luna J."/>
            <person name="Yan J."/>
            <person name="Arroyo-Herrera I."/>
            <person name="Li Y."/>
            <person name="Vasquez-Murrieta M.S."/>
            <person name="Wang E.T."/>
        </authorList>
    </citation>
    <scope>NUCLEOTIDE SEQUENCE [LARGE SCALE GENOMIC DNA]</scope>
    <source>
        <strain evidence="2">CH6</strain>
    </source>
</reference>
<organism evidence="1 2">
    <name type="scientific">Rhizobium redzepovicii</name>
    <dbReference type="NCBI Taxonomy" id="2867518"/>
    <lineage>
        <taxon>Bacteria</taxon>
        <taxon>Pseudomonadati</taxon>
        <taxon>Pseudomonadota</taxon>
        <taxon>Alphaproteobacteria</taxon>
        <taxon>Hyphomicrobiales</taxon>
        <taxon>Rhizobiaceae</taxon>
        <taxon>Rhizobium/Agrobacterium group</taxon>
        <taxon>Rhizobium</taxon>
    </lineage>
</organism>
<sequence length="47" mass="5581">MEQIVAKIKGKIVVEFEGNREWCGKMFQRANLKRFKIMALNLNRLNN</sequence>
<accession>A0AAW8P920</accession>
<keyword evidence="2" id="KW-1185">Reference proteome</keyword>
<gene>
    <name evidence="1" type="ORF">RJJ37_28520</name>
</gene>
<protein>
    <recommendedName>
        <fullName evidence="3">Transposase</fullName>
    </recommendedName>
</protein>
<name>A0AAW8P920_9HYPH</name>
<dbReference type="AlphaFoldDB" id="A0AAW8P920"/>
<proteinExistence type="predicted"/>
<dbReference type="EMBL" id="JAVLSH010000017">
    <property type="protein sequence ID" value="MDR9763526.1"/>
    <property type="molecule type" value="Genomic_DNA"/>
</dbReference>
<dbReference type="RefSeq" id="WP_165503893.1">
    <property type="nucleotide sequence ID" value="NZ_JAILYG010000018.1"/>
</dbReference>
<evidence type="ECO:0000313" key="2">
    <source>
        <dbReference type="Proteomes" id="UP001269402"/>
    </source>
</evidence>
<evidence type="ECO:0008006" key="3">
    <source>
        <dbReference type="Google" id="ProtNLM"/>
    </source>
</evidence>
<comment type="caution">
    <text evidence="1">The sequence shown here is derived from an EMBL/GenBank/DDBJ whole genome shotgun (WGS) entry which is preliminary data.</text>
</comment>
<evidence type="ECO:0000313" key="1">
    <source>
        <dbReference type="EMBL" id="MDR9763526.1"/>
    </source>
</evidence>
<dbReference type="Proteomes" id="UP001269402">
    <property type="component" value="Unassembled WGS sequence"/>
</dbReference>